<dbReference type="InterPro" id="IPR006677">
    <property type="entry name" value="tRNA_intron_Endonuc_cat-like"/>
</dbReference>
<evidence type="ECO:0000256" key="5">
    <source>
        <dbReference type="SAM" id="MobiDB-lite"/>
    </source>
</evidence>
<comment type="caution">
    <text evidence="7">The sequence shown here is derived from an EMBL/GenBank/DDBJ whole genome shotgun (WGS) entry which is preliminary data.</text>
</comment>
<dbReference type="Pfam" id="PF01974">
    <property type="entry name" value="tRNA_int_endo"/>
    <property type="match status" value="1"/>
</dbReference>
<feature type="domain" description="tRNA intron endonuclease catalytic" evidence="6">
    <location>
        <begin position="334"/>
        <end position="422"/>
    </location>
</feature>
<feature type="compositionally biased region" description="Polar residues" evidence="5">
    <location>
        <begin position="216"/>
        <end position="226"/>
    </location>
</feature>
<organism evidence="7 8">
    <name type="scientific">Phyllosticta citrichinensis</name>
    <dbReference type="NCBI Taxonomy" id="1130410"/>
    <lineage>
        <taxon>Eukaryota</taxon>
        <taxon>Fungi</taxon>
        <taxon>Dikarya</taxon>
        <taxon>Ascomycota</taxon>
        <taxon>Pezizomycotina</taxon>
        <taxon>Dothideomycetes</taxon>
        <taxon>Dothideomycetes incertae sedis</taxon>
        <taxon>Botryosphaeriales</taxon>
        <taxon>Phyllostictaceae</taxon>
        <taxon>Phyllosticta</taxon>
    </lineage>
</organism>
<dbReference type="PIRSF" id="PIRSF011789">
    <property type="entry name" value="tRNA_splic_SEN2"/>
    <property type="match status" value="1"/>
</dbReference>
<sequence length="461" mass="51840">MGDATTAMAGERTPANGSSSHKAQEEGNGHVAGNSNGQDSQTTSSKSAPNPAAPRRPKRPNYAQIHERPLPIVTYPLPAFVPHNPLSLLHVAYLMVSQYFFPPPSHPPKRHVAYLSYETRSVHVTDWQSVRALWEQGFFGKGSLSRSEPTWLDREKNRRGTSGQLLAEDYTQKRRQERRDFKNERARKEREAIEEQLRKEGKLVDEPTVAAVAARQDTSTLPNTNAPGAASMIGNGPQLGAASSTVSANPPALTGPIGQQEVTQTASEDPLQNEEHLQLALEEAFFLTYGLGVLDVIDPETHKSIDVQHFFHLCRSLSYFPPAETAALRPDDSFLLKYVVYHHFRSRGWVVRDGVKFSVDFMIYNRGPVFSHAEFAVQVIPSYSHSYWDDKEKPEQNPWWWLYCASRVQSNVLKTLVMVYVDLPPPLEIGAGSDVDIGALLKRFKVREFVLKRWVANRMRN</sequence>
<evidence type="ECO:0000256" key="1">
    <source>
        <dbReference type="ARBA" id="ARBA00008078"/>
    </source>
</evidence>
<evidence type="ECO:0000256" key="4">
    <source>
        <dbReference type="PIRNR" id="PIRNR011789"/>
    </source>
</evidence>
<feature type="region of interest" description="Disordered" evidence="5">
    <location>
        <begin position="145"/>
        <end position="189"/>
    </location>
</feature>
<evidence type="ECO:0000259" key="6">
    <source>
        <dbReference type="Pfam" id="PF01974"/>
    </source>
</evidence>
<evidence type="ECO:0000256" key="3">
    <source>
        <dbReference type="ARBA" id="ARBA00023239"/>
    </source>
</evidence>
<dbReference type="InterPro" id="IPR036167">
    <property type="entry name" value="tRNA_intron_Endo_cat-like_sf"/>
</dbReference>
<dbReference type="NCBIfam" id="TIGR00324">
    <property type="entry name" value="endA"/>
    <property type="match status" value="1"/>
</dbReference>
<reference evidence="7 8" key="1">
    <citation type="journal article" date="2022" name="G3 (Bethesda)">
        <title>Enemy or ally: a genomic approach to elucidate the lifestyle of Phyllosticta citrichinaensis.</title>
        <authorList>
            <person name="Buijs V.A."/>
            <person name="Groenewald J.Z."/>
            <person name="Haridas S."/>
            <person name="LaButti K.M."/>
            <person name="Lipzen A."/>
            <person name="Martin F.M."/>
            <person name="Barry K."/>
            <person name="Grigoriev I.V."/>
            <person name="Crous P.W."/>
            <person name="Seidl M.F."/>
        </authorList>
    </citation>
    <scope>NUCLEOTIDE SEQUENCE [LARGE SCALE GENOMIC DNA]</scope>
    <source>
        <strain evidence="7 8">CBS 129764</strain>
    </source>
</reference>
<dbReference type="Proteomes" id="UP001456524">
    <property type="component" value="Unassembled WGS sequence"/>
</dbReference>
<feature type="compositionally biased region" description="Basic and acidic residues" evidence="5">
    <location>
        <begin position="170"/>
        <end position="189"/>
    </location>
</feature>
<protein>
    <recommendedName>
        <fullName evidence="4">tRNA-splicing endonuclease subunit Sen2</fullName>
        <ecNumber evidence="4">4.6.1.16</ecNumber>
    </recommendedName>
</protein>
<gene>
    <name evidence="7" type="ORF">IWX90DRAFT_135264</name>
</gene>
<dbReference type="EMBL" id="JBBWUH010000003">
    <property type="protein sequence ID" value="KAK8173164.1"/>
    <property type="molecule type" value="Genomic_DNA"/>
</dbReference>
<evidence type="ECO:0000313" key="7">
    <source>
        <dbReference type="EMBL" id="KAK8173164.1"/>
    </source>
</evidence>
<proteinExistence type="inferred from homology"/>
<evidence type="ECO:0000313" key="8">
    <source>
        <dbReference type="Proteomes" id="UP001456524"/>
    </source>
</evidence>
<feature type="compositionally biased region" description="Polar residues" evidence="5">
    <location>
        <begin position="33"/>
        <end position="43"/>
    </location>
</feature>
<keyword evidence="2 4" id="KW-0819">tRNA processing</keyword>
<feature type="region of interest" description="Disordered" evidence="5">
    <location>
        <begin position="1"/>
        <end position="62"/>
    </location>
</feature>
<dbReference type="PANTHER" id="PTHR21227:SF0">
    <property type="entry name" value="TRNA-SPLICING ENDONUCLEASE SUBUNIT SEN2"/>
    <property type="match status" value="1"/>
</dbReference>
<dbReference type="Gene3D" id="3.40.1350.10">
    <property type="match status" value="1"/>
</dbReference>
<dbReference type="InterPro" id="IPR016589">
    <property type="entry name" value="tRNA_splic_SEN2"/>
</dbReference>
<feature type="region of interest" description="Disordered" evidence="5">
    <location>
        <begin position="214"/>
        <end position="273"/>
    </location>
</feature>
<evidence type="ECO:0000256" key="2">
    <source>
        <dbReference type="ARBA" id="ARBA00022694"/>
    </source>
</evidence>
<dbReference type="CDD" id="cd22363">
    <property type="entry name" value="tRNA-intron_lyase_C"/>
    <property type="match status" value="1"/>
</dbReference>
<dbReference type="EC" id="4.6.1.16" evidence="4"/>
<comment type="similarity">
    <text evidence="1 4">Belongs to the tRNA-intron endonuclease family.</text>
</comment>
<comment type="function">
    <text evidence="4">Constitutes one of the two catalytic subunit of the tRNA-splicing endonuclease complex, a complex responsible for identification and cleavage of the splice sites in pre-tRNA. It cleaves pre-tRNA at the 5'- and 3'-splice sites to release the intron. The products are an intron and two tRNA half-molecules bearing 2',3'-cyclic phosphate and 5'-OH termini. There are no conserved sequences at the splice sites, but the intron is invariably located at the same site in the gene, placing the splice sites an invariant distance from the constant structural features of the tRNA body.</text>
</comment>
<dbReference type="PANTHER" id="PTHR21227">
    <property type="entry name" value="TRNA-SPLICING ENDONUCLEASE SUBUNIT SEN2"/>
    <property type="match status" value="1"/>
</dbReference>
<accession>A0ABR1XXV8</accession>
<keyword evidence="8" id="KW-1185">Reference proteome</keyword>
<name>A0ABR1XXV8_9PEZI</name>
<keyword evidence="3 4" id="KW-0456">Lyase</keyword>
<dbReference type="InterPro" id="IPR006676">
    <property type="entry name" value="tRNA_splic"/>
</dbReference>
<dbReference type="InterPro" id="IPR011856">
    <property type="entry name" value="tRNA_endonuc-like_dom_sf"/>
</dbReference>
<dbReference type="SUPFAM" id="SSF53032">
    <property type="entry name" value="tRNA-intron endonuclease catalytic domain-like"/>
    <property type="match status" value="1"/>
</dbReference>